<reference evidence="2" key="1">
    <citation type="journal article" date="2023" name="Front. Plant Sci.">
        <title>Chromosomal-level genome assembly of Melastoma candidum provides insights into trichome evolution.</title>
        <authorList>
            <person name="Zhong Y."/>
            <person name="Wu W."/>
            <person name="Sun C."/>
            <person name="Zou P."/>
            <person name="Liu Y."/>
            <person name="Dai S."/>
            <person name="Zhou R."/>
        </authorList>
    </citation>
    <scope>NUCLEOTIDE SEQUENCE [LARGE SCALE GENOMIC DNA]</scope>
</reference>
<protein>
    <submittedName>
        <fullName evidence="1">Uncharacterized protein</fullName>
    </submittedName>
</protein>
<proteinExistence type="predicted"/>
<accession>A0ACB9MPY5</accession>
<evidence type="ECO:0000313" key="1">
    <source>
        <dbReference type="EMBL" id="KAI4326383.1"/>
    </source>
</evidence>
<sequence length="583" mass="64565">MGQTPQERRRDPGGEVPVQQGKPEVALPWSTMPFYYMPQGSNPRDAAGVAVGERGANQGSSVSLDRDDDAFLYKPSSKHKSIGLPIFKRAKLAGKVKLLCREIAGHVEYFRGREFVPVSLFRVIAAAVLVVFTFFFHRSIGILPLSLSLPPLSLSVGGQDQMVRNSGRFPLFPCLYMAAISAAMMMGEWRVEAVVTPSTNCYVIDNSSHLVDFSSWVGHTIEFQGKEADLVVRFCKDVETRSQGGYVDFGWFDKLNYFVPSPGRVDYIQKFYNGDLVNCETTYDKLGRTAQVNILCGSCLHGRCKGKLGCICNVTYESTCRVLVELAIPCERQGPRVFQGFTVGFHPRSWEIVYNGMTQPGFEKSNHDFSFTTEQTHITLYMTAAAHLSSFVKKPAVKVSPDEGLDIKLSGTGMTGKIPTTLSPTTLILDWRCNVPRKTPYEVEITIPVDGYEPIQFTLSKMCEHGQGADGDTIRGWAVFGILSCLCLVSSFLLCIGGFIYKTRVERQRGLDALPGITVLTACLEKVSGGSAGYTRPEDFNSAFASQVSWEQQSQPQPQPQPQPQGYNQRSWTPNEPRTYGSM</sequence>
<keyword evidence="2" id="KW-1185">Reference proteome</keyword>
<dbReference type="EMBL" id="CM042888">
    <property type="protein sequence ID" value="KAI4326383.1"/>
    <property type="molecule type" value="Genomic_DNA"/>
</dbReference>
<comment type="caution">
    <text evidence="1">The sequence shown here is derived from an EMBL/GenBank/DDBJ whole genome shotgun (WGS) entry which is preliminary data.</text>
</comment>
<evidence type="ECO:0000313" key="2">
    <source>
        <dbReference type="Proteomes" id="UP001057402"/>
    </source>
</evidence>
<organism evidence="1 2">
    <name type="scientific">Melastoma candidum</name>
    <dbReference type="NCBI Taxonomy" id="119954"/>
    <lineage>
        <taxon>Eukaryota</taxon>
        <taxon>Viridiplantae</taxon>
        <taxon>Streptophyta</taxon>
        <taxon>Embryophyta</taxon>
        <taxon>Tracheophyta</taxon>
        <taxon>Spermatophyta</taxon>
        <taxon>Magnoliopsida</taxon>
        <taxon>eudicotyledons</taxon>
        <taxon>Gunneridae</taxon>
        <taxon>Pentapetalae</taxon>
        <taxon>rosids</taxon>
        <taxon>malvids</taxon>
        <taxon>Myrtales</taxon>
        <taxon>Melastomataceae</taxon>
        <taxon>Melastomatoideae</taxon>
        <taxon>Melastomateae</taxon>
        <taxon>Melastoma</taxon>
    </lineage>
</organism>
<dbReference type="Proteomes" id="UP001057402">
    <property type="component" value="Chromosome 9"/>
</dbReference>
<name>A0ACB9MPY5_9MYRT</name>
<gene>
    <name evidence="1" type="ORF">MLD38_031705</name>
</gene>